<feature type="region of interest" description="Disordered" evidence="1">
    <location>
        <begin position="21"/>
        <end position="50"/>
    </location>
</feature>
<name>A0A1S3JXK3_LINAN</name>
<dbReference type="OrthoDB" id="10012494at2759"/>
<gene>
    <name evidence="3" type="primary">LOC106177018</name>
</gene>
<dbReference type="InParanoid" id="A0A1S3JXK3"/>
<dbReference type="PANTHER" id="PTHR31097">
    <property type="entry name" value="SI:DKEY-276J7.1"/>
    <property type="match status" value="1"/>
</dbReference>
<accession>A0A1S3JXK3</accession>
<sequence>MNQKPSETGWFYHAPAKRQVHLEEELPPASQIPGLSDLPEEEQPQKQMVYRDSDTKYIRLCKRGGREDLLRFRDFKPKSKDPVPYPRNEWFYWDNNEEEAPSQTFEHKLPEYMVHEEYKPEGDHYDYEKNRPKRLPYAFDRLTVYEREGDDKRVTNKNVKIPEVKRPGYGVRLQRVAPAGPKTKAVHKSKPRPGELEQHRNFLPMPDLETEKPQMGKILSYTYNKEWKTENIKWHDKQEKLHGKNAFPSKQSKEPVKSEYQQTYSQTAKDSKHKVARKSIEHTPRRKSEDKEKPLFKLTRFTKVPARTDNHWHKTEQLPSVAC</sequence>
<dbReference type="KEGG" id="lak:106177018"/>
<proteinExistence type="predicted"/>
<evidence type="ECO:0000313" key="3">
    <source>
        <dbReference type="RefSeq" id="XP_013415103.1"/>
    </source>
</evidence>
<dbReference type="GeneID" id="106177018"/>
<keyword evidence="2" id="KW-1185">Reference proteome</keyword>
<evidence type="ECO:0000256" key="1">
    <source>
        <dbReference type="SAM" id="MobiDB-lite"/>
    </source>
</evidence>
<dbReference type="AlphaFoldDB" id="A0A1S3JXK3"/>
<dbReference type="InterPro" id="IPR040247">
    <property type="entry name" value="DUF5524"/>
</dbReference>
<feature type="compositionally biased region" description="Basic and acidic residues" evidence="1">
    <location>
        <begin position="278"/>
        <end position="295"/>
    </location>
</feature>
<dbReference type="OMA" id="MVYEEFH"/>
<evidence type="ECO:0000313" key="2">
    <source>
        <dbReference type="Proteomes" id="UP000085678"/>
    </source>
</evidence>
<dbReference type="RefSeq" id="XP_013415103.1">
    <property type="nucleotide sequence ID" value="XM_013559649.1"/>
</dbReference>
<dbReference type="PANTHER" id="PTHR31097:SF2">
    <property type="entry name" value="CHROMOSOME 7 OPEN READING FRAME 57"/>
    <property type="match status" value="1"/>
</dbReference>
<feature type="region of interest" description="Disordered" evidence="1">
    <location>
        <begin position="170"/>
        <end position="211"/>
    </location>
</feature>
<organism evidence="2 3">
    <name type="scientific">Lingula anatina</name>
    <name type="common">Brachiopod</name>
    <name type="synonym">Lingula unguis</name>
    <dbReference type="NCBI Taxonomy" id="7574"/>
    <lineage>
        <taxon>Eukaryota</taxon>
        <taxon>Metazoa</taxon>
        <taxon>Spiralia</taxon>
        <taxon>Lophotrochozoa</taxon>
        <taxon>Brachiopoda</taxon>
        <taxon>Linguliformea</taxon>
        <taxon>Lingulata</taxon>
        <taxon>Lingulida</taxon>
        <taxon>Linguloidea</taxon>
        <taxon>Lingulidae</taxon>
        <taxon>Lingula</taxon>
    </lineage>
</organism>
<dbReference type="Pfam" id="PF17662">
    <property type="entry name" value="DUF5524"/>
    <property type="match status" value="1"/>
</dbReference>
<feature type="region of interest" description="Disordered" evidence="1">
    <location>
        <begin position="236"/>
        <end position="296"/>
    </location>
</feature>
<protein>
    <submittedName>
        <fullName evidence="3">Uncharacterized protein C7orf57 homolog</fullName>
    </submittedName>
</protein>
<dbReference type="STRING" id="7574.A0A1S3JXK3"/>
<dbReference type="Proteomes" id="UP000085678">
    <property type="component" value="Unplaced"/>
</dbReference>
<reference evidence="3" key="1">
    <citation type="submission" date="2025-08" db="UniProtKB">
        <authorList>
            <consortium name="RefSeq"/>
        </authorList>
    </citation>
    <scope>IDENTIFICATION</scope>
    <source>
        <tissue evidence="3">Gonads</tissue>
    </source>
</reference>
<feature type="compositionally biased region" description="Polar residues" evidence="1">
    <location>
        <begin position="259"/>
        <end position="268"/>
    </location>
</feature>